<dbReference type="InterPro" id="IPR001063">
    <property type="entry name" value="Ribosomal_uL22"/>
</dbReference>
<evidence type="ECO:0000256" key="2">
    <source>
        <dbReference type="ARBA" id="ARBA00022980"/>
    </source>
</evidence>
<dbReference type="Proteomes" id="UP001172155">
    <property type="component" value="Unassembled WGS sequence"/>
</dbReference>
<dbReference type="Gene3D" id="3.90.470.10">
    <property type="entry name" value="Ribosomal protein L22/L17"/>
    <property type="match status" value="1"/>
</dbReference>
<comment type="caution">
    <text evidence="6">The sequence shown here is derived from an EMBL/GenBank/DDBJ whole genome shotgun (WGS) entry which is preliminary data.</text>
</comment>
<feature type="compositionally biased region" description="Basic and acidic residues" evidence="5">
    <location>
        <begin position="131"/>
        <end position="143"/>
    </location>
</feature>
<evidence type="ECO:0000313" key="6">
    <source>
        <dbReference type="EMBL" id="KAK0751421.1"/>
    </source>
</evidence>
<reference evidence="6" key="1">
    <citation type="submission" date="2023-06" db="EMBL/GenBank/DDBJ databases">
        <title>Genome-scale phylogeny and comparative genomics of the fungal order Sordariales.</title>
        <authorList>
            <consortium name="Lawrence Berkeley National Laboratory"/>
            <person name="Hensen N."/>
            <person name="Bonometti L."/>
            <person name="Westerberg I."/>
            <person name="Brannstrom I.O."/>
            <person name="Guillou S."/>
            <person name="Cros-Aarteil S."/>
            <person name="Calhoun S."/>
            <person name="Haridas S."/>
            <person name="Kuo A."/>
            <person name="Mondo S."/>
            <person name="Pangilinan J."/>
            <person name="Riley R."/>
            <person name="LaButti K."/>
            <person name="Andreopoulos B."/>
            <person name="Lipzen A."/>
            <person name="Chen C."/>
            <person name="Yanf M."/>
            <person name="Daum C."/>
            <person name="Ng V."/>
            <person name="Clum A."/>
            <person name="Steindorff A."/>
            <person name="Ohm R."/>
            <person name="Martin F."/>
            <person name="Silar P."/>
            <person name="Natvig D."/>
            <person name="Lalanne C."/>
            <person name="Gautier V."/>
            <person name="Ament-velasquez S.L."/>
            <person name="Kruys A."/>
            <person name="Hutchinson M.I."/>
            <person name="Powell A.J."/>
            <person name="Barry K."/>
            <person name="Miller A.N."/>
            <person name="Grigoriev I.V."/>
            <person name="Debuchy R."/>
            <person name="Gladieux P."/>
            <person name="Thoren M.H."/>
            <person name="Johannesson H."/>
        </authorList>
    </citation>
    <scope>NUCLEOTIDE SEQUENCE</scope>
    <source>
        <strain evidence="6">SMH3187-1</strain>
    </source>
</reference>
<dbReference type="Pfam" id="PF00237">
    <property type="entry name" value="Ribosomal_L22"/>
    <property type="match status" value="1"/>
</dbReference>
<dbReference type="GO" id="GO:0006412">
    <property type="term" value="P:translation"/>
    <property type="evidence" value="ECO:0007669"/>
    <property type="project" value="InterPro"/>
</dbReference>
<dbReference type="AlphaFoldDB" id="A0AA40F5H5"/>
<evidence type="ECO:0000256" key="4">
    <source>
        <dbReference type="RuleBase" id="RU004005"/>
    </source>
</evidence>
<keyword evidence="7" id="KW-1185">Reference proteome</keyword>
<evidence type="ECO:0000313" key="7">
    <source>
        <dbReference type="Proteomes" id="UP001172155"/>
    </source>
</evidence>
<feature type="compositionally biased region" description="Low complexity" evidence="5">
    <location>
        <begin position="104"/>
        <end position="113"/>
    </location>
</feature>
<evidence type="ECO:0000256" key="1">
    <source>
        <dbReference type="ARBA" id="ARBA00009451"/>
    </source>
</evidence>
<dbReference type="GO" id="GO:0015934">
    <property type="term" value="C:large ribosomal subunit"/>
    <property type="evidence" value="ECO:0007669"/>
    <property type="project" value="InterPro"/>
</dbReference>
<feature type="region of interest" description="Disordered" evidence="5">
    <location>
        <begin position="1"/>
        <end position="92"/>
    </location>
</feature>
<protein>
    <submittedName>
        <fullName evidence="6">Ribosomal protein L22/L17</fullName>
    </submittedName>
</protein>
<gene>
    <name evidence="6" type="ORF">B0T18DRAFT_402464</name>
</gene>
<dbReference type="FunFam" id="3.90.470.10:FF:000017">
    <property type="entry name" value="54S ribosomal protein L22, mitochondrial"/>
    <property type="match status" value="1"/>
</dbReference>
<sequence>MSLSLPSRRLLRSASTLPTTLPLSRALSTTPSRPWFWSKKNSDPAVPAGPFGESLTGSAADRAAVKERLKSSSRRRQELQDDFKKTTTERLQTPAMFDDVVEAPQNNQQQSQPKPQPAARDPNAPWTTSQVREHYARAVDPDPRSRVRWERKMVIRRVHAGTDAFSREPRAARLKRTERESRMASPWLPTSVKKLVMLARQVAGKPVDEALTQMRYSKKKMAAEVRVELEKAMELAVVARGMGLGAADKAGKKREPVRIKTKDGKWIDVADPTKVYIAEAFVNRGPWRFKRLVPGSRGRSSLHYSPATSINFVLKEEKTRIREHQEREAKAYRKGPWIPHPDRPVTAQRQHYSW</sequence>
<dbReference type="InterPro" id="IPR047867">
    <property type="entry name" value="Ribosomal_uL22_bac/org-type"/>
</dbReference>
<evidence type="ECO:0000256" key="3">
    <source>
        <dbReference type="ARBA" id="ARBA00023274"/>
    </source>
</evidence>
<feature type="compositionally biased region" description="Basic and acidic residues" evidence="5">
    <location>
        <begin position="63"/>
        <end position="88"/>
    </location>
</feature>
<feature type="region of interest" description="Disordered" evidence="5">
    <location>
        <begin position="104"/>
        <end position="143"/>
    </location>
</feature>
<keyword evidence="2 4" id="KW-0689">Ribosomal protein</keyword>
<organism evidence="6 7">
    <name type="scientific">Schizothecium vesticola</name>
    <dbReference type="NCBI Taxonomy" id="314040"/>
    <lineage>
        <taxon>Eukaryota</taxon>
        <taxon>Fungi</taxon>
        <taxon>Dikarya</taxon>
        <taxon>Ascomycota</taxon>
        <taxon>Pezizomycotina</taxon>
        <taxon>Sordariomycetes</taxon>
        <taxon>Sordariomycetidae</taxon>
        <taxon>Sordariales</taxon>
        <taxon>Schizotheciaceae</taxon>
        <taxon>Schizothecium</taxon>
    </lineage>
</organism>
<proteinExistence type="inferred from homology"/>
<dbReference type="SUPFAM" id="SSF54843">
    <property type="entry name" value="Ribosomal protein L22"/>
    <property type="match status" value="1"/>
</dbReference>
<evidence type="ECO:0000256" key="5">
    <source>
        <dbReference type="SAM" id="MobiDB-lite"/>
    </source>
</evidence>
<dbReference type="PANTHER" id="PTHR13501">
    <property type="entry name" value="CHLOROPLAST 50S RIBOSOMAL PROTEIN L22-RELATED"/>
    <property type="match status" value="1"/>
</dbReference>
<name>A0AA40F5H5_9PEZI</name>
<feature type="region of interest" description="Disordered" evidence="5">
    <location>
        <begin position="326"/>
        <end position="354"/>
    </location>
</feature>
<dbReference type="GO" id="GO:0003735">
    <property type="term" value="F:structural constituent of ribosome"/>
    <property type="evidence" value="ECO:0007669"/>
    <property type="project" value="InterPro"/>
</dbReference>
<feature type="compositionally biased region" description="Low complexity" evidence="5">
    <location>
        <begin position="1"/>
        <end position="32"/>
    </location>
</feature>
<accession>A0AA40F5H5</accession>
<comment type="similarity">
    <text evidence="1 4">Belongs to the universal ribosomal protein uL22 family.</text>
</comment>
<dbReference type="PANTHER" id="PTHR13501:SF10">
    <property type="entry name" value="LARGE RIBOSOMAL SUBUNIT PROTEIN UL22M"/>
    <property type="match status" value="1"/>
</dbReference>
<dbReference type="EMBL" id="JAUKUD010000002">
    <property type="protein sequence ID" value="KAK0751421.1"/>
    <property type="molecule type" value="Genomic_DNA"/>
</dbReference>
<dbReference type="InterPro" id="IPR036394">
    <property type="entry name" value="Ribosomal_uL22_sf"/>
</dbReference>
<keyword evidence="3 4" id="KW-0687">Ribonucleoprotein</keyword>